<dbReference type="PANTHER" id="PTHR33406:SF10">
    <property type="entry name" value="SSD DOMAIN-CONTAINING PROTEIN"/>
    <property type="match status" value="1"/>
</dbReference>
<keyword evidence="2" id="KW-1003">Cell membrane</keyword>
<evidence type="ECO:0000256" key="5">
    <source>
        <dbReference type="ARBA" id="ARBA00023136"/>
    </source>
</evidence>
<dbReference type="Gene3D" id="1.20.1640.10">
    <property type="entry name" value="Multidrug efflux transporter AcrB transmembrane domain"/>
    <property type="match status" value="2"/>
</dbReference>
<dbReference type="RefSeq" id="WP_405338398.1">
    <property type="nucleotide sequence ID" value="NZ_JBANFI010000003.1"/>
</dbReference>
<keyword evidence="3 6" id="KW-0812">Transmembrane</keyword>
<evidence type="ECO:0000256" key="2">
    <source>
        <dbReference type="ARBA" id="ARBA00022475"/>
    </source>
</evidence>
<dbReference type="PANTHER" id="PTHR33406">
    <property type="entry name" value="MEMBRANE PROTEIN MJ1562-RELATED"/>
    <property type="match status" value="1"/>
</dbReference>
<organism evidence="8 9">
    <name type="scientific">Marinospirillum alkalitolerans</name>
    <dbReference type="NCBI Taxonomy" id="3123374"/>
    <lineage>
        <taxon>Bacteria</taxon>
        <taxon>Pseudomonadati</taxon>
        <taxon>Pseudomonadota</taxon>
        <taxon>Gammaproteobacteria</taxon>
        <taxon>Oceanospirillales</taxon>
        <taxon>Oceanospirillaceae</taxon>
        <taxon>Marinospirillum</taxon>
    </lineage>
</organism>
<feature type="transmembrane region" description="Helical" evidence="6">
    <location>
        <begin position="676"/>
        <end position="695"/>
    </location>
</feature>
<sequence length="792" mass="87359">MTSQEQQTTAELDRQAPWLERVIFHARPLWLGLLLLVTIFLATQAVQVKPEASFEKLIPLSHPYIENFMERQDDLRGLGNAVRIVVTVEEEGADIFSAAYMQRLQEVYDEVRFLPGVDQSAVRSLWDPAVRWTQVTEEGFEGGTVIPDTYDGSAESLEVLRENVLRSGQVGILVANDFRSTIVLAPLVEMVDGQPLNYQTFSHSLEEIRDRFSDDTFQIRIIGFAKLIGDLIDGATQVGFFFLIALAITFVLLFLYSRCFKSSIIPLVCSVIAVVWQLGLLKLMGFGLDPYSMLVPFLVFAIAVSHGVQVINAMAIEASHGHSRLMAARLAFRSLYVAGILALVSDAIGFMTLLFIDIQVIQELAIAAALGVAVIILTNLLLLPLIMSYLGVGKTSIIRAERKRQETSPIWHRISFFSHKKVAPWSLLVALILGVVGLIGSAQLQIGDLDEGAPELRPDSRYNLDNAYVTRNYATSADVLVVMVETPEQGCVAFEALEAVDRLEWQMRNLEGVQGTMSPSYITQRVIAGFNEGNLKWEALSRNQFVLNQAMSNLPAGMINNQCDLLPVILYLEDHKADTLVRVTREIEAFAAENNSEAAVFMLAAGSAGIEAATNEEIARAQTFMLIFVYAVVAALVLITFRSWRAVICIVAPLGLTSVLCQALMAQLGIGVKVATLPVIALGVGIGVDYGIYIYSRLSQYLREGENLQDAYYHTLRSTGKAVSFTGLTLAIGVGTWVFSPIKFQADMGILLTFMFIWNMIGALWLLPAFARYLLKDQVIAKDQAHPATQAS</sequence>
<keyword evidence="5 6" id="KW-0472">Membrane</keyword>
<dbReference type="EMBL" id="JBANFI010000003">
    <property type="protein sequence ID" value="MFK7160565.1"/>
    <property type="molecule type" value="Genomic_DNA"/>
</dbReference>
<accession>A0ABW8PWE7</accession>
<evidence type="ECO:0000313" key="9">
    <source>
        <dbReference type="Proteomes" id="UP001621714"/>
    </source>
</evidence>
<feature type="transmembrane region" description="Helical" evidence="6">
    <location>
        <begin position="422"/>
        <end position="440"/>
    </location>
</feature>
<evidence type="ECO:0000256" key="6">
    <source>
        <dbReference type="SAM" id="Phobius"/>
    </source>
</evidence>
<feature type="transmembrane region" description="Helical" evidence="6">
    <location>
        <begin position="335"/>
        <end position="358"/>
    </location>
</feature>
<feature type="transmembrane region" description="Helical" evidence="6">
    <location>
        <begin position="722"/>
        <end position="742"/>
    </location>
</feature>
<feature type="transmembrane region" description="Helical" evidence="6">
    <location>
        <begin position="238"/>
        <end position="256"/>
    </location>
</feature>
<feature type="transmembrane region" description="Helical" evidence="6">
    <location>
        <begin position="648"/>
        <end position="670"/>
    </location>
</feature>
<feature type="domain" description="SSD" evidence="7">
    <location>
        <begin position="263"/>
        <end position="389"/>
    </location>
</feature>
<feature type="transmembrane region" description="Helical" evidence="6">
    <location>
        <begin position="364"/>
        <end position="392"/>
    </location>
</feature>
<keyword evidence="9" id="KW-1185">Reference proteome</keyword>
<evidence type="ECO:0000259" key="7">
    <source>
        <dbReference type="PROSITE" id="PS50156"/>
    </source>
</evidence>
<dbReference type="SUPFAM" id="SSF82866">
    <property type="entry name" value="Multidrug efflux transporter AcrB transmembrane domain"/>
    <property type="match status" value="2"/>
</dbReference>
<feature type="transmembrane region" description="Helical" evidence="6">
    <location>
        <begin position="263"/>
        <end position="281"/>
    </location>
</feature>
<reference evidence="8 9" key="1">
    <citation type="submission" date="2024-02" db="EMBL/GenBank/DDBJ databases">
        <title>Marinospirillum sp. MEB 164 isolated from Lonar lake sediment.</title>
        <authorList>
            <person name="Joshi A."/>
            <person name="Thite S."/>
        </authorList>
    </citation>
    <scope>NUCLEOTIDE SEQUENCE [LARGE SCALE GENOMIC DNA]</scope>
    <source>
        <strain evidence="8 9">MEB164</strain>
    </source>
</reference>
<feature type="transmembrane region" description="Helical" evidence="6">
    <location>
        <begin position="293"/>
        <end position="315"/>
    </location>
</feature>
<evidence type="ECO:0000256" key="1">
    <source>
        <dbReference type="ARBA" id="ARBA00004651"/>
    </source>
</evidence>
<evidence type="ECO:0000256" key="3">
    <source>
        <dbReference type="ARBA" id="ARBA00022692"/>
    </source>
</evidence>
<feature type="transmembrane region" description="Helical" evidence="6">
    <location>
        <begin position="623"/>
        <end position="641"/>
    </location>
</feature>
<dbReference type="InterPro" id="IPR050545">
    <property type="entry name" value="Mycobact_MmpL"/>
</dbReference>
<dbReference type="Pfam" id="PF03176">
    <property type="entry name" value="MMPL"/>
    <property type="match status" value="2"/>
</dbReference>
<feature type="transmembrane region" description="Helical" evidence="6">
    <location>
        <begin position="748"/>
        <end position="767"/>
    </location>
</feature>
<keyword evidence="4 6" id="KW-1133">Transmembrane helix</keyword>
<dbReference type="PROSITE" id="PS50156">
    <property type="entry name" value="SSD"/>
    <property type="match status" value="1"/>
</dbReference>
<comment type="subcellular location">
    <subcellularLocation>
        <location evidence="1">Cell membrane</location>
        <topology evidence="1">Multi-pass membrane protein</topology>
    </subcellularLocation>
</comment>
<dbReference type="InterPro" id="IPR004869">
    <property type="entry name" value="MMPL_dom"/>
</dbReference>
<evidence type="ECO:0000313" key="8">
    <source>
        <dbReference type="EMBL" id="MFK7160565.1"/>
    </source>
</evidence>
<protein>
    <submittedName>
        <fullName evidence="8">MMPL family transporter</fullName>
    </submittedName>
</protein>
<name>A0ABW8PWE7_9GAMM</name>
<comment type="caution">
    <text evidence="8">The sequence shown here is derived from an EMBL/GenBank/DDBJ whole genome shotgun (WGS) entry which is preliminary data.</text>
</comment>
<proteinExistence type="predicted"/>
<evidence type="ECO:0000256" key="4">
    <source>
        <dbReference type="ARBA" id="ARBA00022989"/>
    </source>
</evidence>
<feature type="transmembrane region" description="Helical" evidence="6">
    <location>
        <begin position="29"/>
        <end position="46"/>
    </location>
</feature>
<dbReference type="Proteomes" id="UP001621714">
    <property type="component" value="Unassembled WGS sequence"/>
</dbReference>
<gene>
    <name evidence="8" type="ORF">V6U78_05890</name>
</gene>
<dbReference type="InterPro" id="IPR000731">
    <property type="entry name" value="SSD"/>
</dbReference>